<organism evidence="1 2">
    <name type="scientific">Amblyomma americanum</name>
    <name type="common">Lone star tick</name>
    <dbReference type="NCBI Taxonomy" id="6943"/>
    <lineage>
        <taxon>Eukaryota</taxon>
        <taxon>Metazoa</taxon>
        <taxon>Ecdysozoa</taxon>
        <taxon>Arthropoda</taxon>
        <taxon>Chelicerata</taxon>
        <taxon>Arachnida</taxon>
        <taxon>Acari</taxon>
        <taxon>Parasitiformes</taxon>
        <taxon>Ixodida</taxon>
        <taxon>Ixodoidea</taxon>
        <taxon>Ixodidae</taxon>
        <taxon>Amblyomminae</taxon>
        <taxon>Amblyomma</taxon>
    </lineage>
</organism>
<reference evidence="1 2" key="1">
    <citation type="journal article" date="2023" name="Arcadia Sci">
        <title>De novo assembly of a long-read Amblyomma americanum tick genome.</title>
        <authorList>
            <person name="Chou S."/>
            <person name="Poskanzer K.E."/>
            <person name="Rollins M."/>
            <person name="Thuy-Boun P.S."/>
        </authorList>
    </citation>
    <scope>NUCLEOTIDE SEQUENCE [LARGE SCALE GENOMIC DNA]</scope>
    <source>
        <strain evidence="1">F_SG_1</strain>
        <tissue evidence="1">Salivary glands</tissue>
    </source>
</reference>
<dbReference type="AlphaFoldDB" id="A0AAQ4E470"/>
<evidence type="ECO:0000313" key="1">
    <source>
        <dbReference type="EMBL" id="KAK8769499.1"/>
    </source>
</evidence>
<keyword evidence="2" id="KW-1185">Reference proteome</keyword>
<dbReference type="Proteomes" id="UP001321473">
    <property type="component" value="Unassembled WGS sequence"/>
</dbReference>
<accession>A0AAQ4E470</accession>
<gene>
    <name evidence="1" type="ORF">V5799_014036</name>
</gene>
<proteinExistence type="predicted"/>
<feature type="non-terminal residue" evidence="1">
    <location>
        <position position="88"/>
    </location>
</feature>
<dbReference type="EMBL" id="JARKHS020022531">
    <property type="protein sequence ID" value="KAK8769499.1"/>
    <property type="molecule type" value="Genomic_DNA"/>
</dbReference>
<name>A0AAQ4E470_AMBAM</name>
<protein>
    <submittedName>
        <fullName evidence="1">Uncharacterized protein</fullName>
    </submittedName>
</protein>
<sequence length="88" mass="9256">MRGRCHSLSSSGSAGMILVSISDADRCLRSSLGLGCSNKELALESLANVAAQDLAAHVARGHLLVGVLLEHMLARVPGHSCTPHTRQR</sequence>
<evidence type="ECO:0000313" key="2">
    <source>
        <dbReference type="Proteomes" id="UP001321473"/>
    </source>
</evidence>
<comment type="caution">
    <text evidence="1">The sequence shown here is derived from an EMBL/GenBank/DDBJ whole genome shotgun (WGS) entry which is preliminary data.</text>
</comment>